<dbReference type="Proteomes" id="UP000028411">
    <property type="component" value="Unassembled WGS sequence"/>
</dbReference>
<keyword evidence="1" id="KW-0732">Signal</keyword>
<dbReference type="PANTHER" id="PTHR36919">
    <property type="entry name" value="BLR1215 PROTEIN"/>
    <property type="match status" value="1"/>
</dbReference>
<evidence type="ECO:0000256" key="1">
    <source>
        <dbReference type="SAM" id="SignalP"/>
    </source>
</evidence>
<feature type="chain" id="PRO_5001763374" description="DUF2147 domain-containing protein" evidence="1">
    <location>
        <begin position="24"/>
        <end position="136"/>
    </location>
</feature>
<sequence>MIGGYKPLSVLLILAATVGNAPASSISGTIWRNPANSVHIRAQPCDDRMCGVVVWANDKAKADARKGSPDPLVGAQLFRDFEQEQPGVWRGRVFVPDIGRTFTGRVTVLDSNRLEANGCLVGRIGCRSQIWTRVEK</sequence>
<dbReference type="OrthoDB" id="9811671at2"/>
<accession>A0A081RKA9</accession>
<evidence type="ECO:0000259" key="2">
    <source>
        <dbReference type="Pfam" id="PF09917"/>
    </source>
</evidence>
<protein>
    <recommendedName>
        <fullName evidence="2">DUF2147 domain-containing protein</fullName>
    </recommendedName>
</protein>
<dbReference type="PANTHER" id="PTHR36919:SF2">
    <property type="entry name" value="BLL6627 PROTEIN"/>
    <property type="match status" value="1"/>
</dbReference>
<dbReference type="RefSeq" id="WP_021246273.1">
    <property type="nucleotide sequence ID" value="NZ_JFHR01000001.1"/>
</dbReference>
<dbReference type="InterPro" id="IPR019223">
    <property type="entry name" value="DUF2147"/>
</dbReference>
<proteinExistence type="predicted"/>
<dbReference type="AlphaFoldDB" id="A0A081RKA9"/>
<comment type="caution">
    <text evidence="3">The sequence shown here is derived from an EMBL/GenBank/DDBJ whole genome shotgun (WGS) entry which is preliminary data.</text>
</comment>
<dbReference type="eggNOG" id="COG4731">
    <property type="taxonomic scope" value="Bacteria"/>
</dbReference>
<feature type="domain" description="DUF2147" evidence="2">
    <location>
        <begin position="31"/>
        <end position="133"/>
    </location>
</feature>
<feature type="signal peptide" evidence="1">
    <location>
        <begin position="1"/>
        <end position="23"/>
    </location>
</feature>
<dbReference type="EMBL" id="JFHR01000001">
    <property type="protein sequence ID" value="KEQ55632.1"/>
    <property type="molecule type" value="Genomic_DNA"/>
</dbReference>
<dbReference type="Pfam" id="PF09917">
    <property type="entry name" value="DUF2147"/>
    <property type="match status" value="1"/>
</dbReference>
<dbReference type="PATRIC" id="fig|46429.4.peg.269"/>
<name>A0A081RKA9_SPHCR</name>
<dbReference type="Gene3D" id="2.40.128.520">
    <property type="match status" value="1"/>
</dbReference>
<evidence type="ECO:0000313" key="4">
    <source>
        <dbReference type="Proteomes" id="UP000028411"/>
    </source>
</evidence>
<gene>
    <name evidence="3" type="ORF">BV95_00271</name>
</gene>
<reference evidence="3 4" key="1">
    <citation type="submission" date="2014-02" db="EMBL/GenBank/DDBJ databases">
        <title>Whole genome sequence of Sphingobium chlorophenolicum NBRC 16172.</title>
        <authorList>
            <person name="Gan H.M."/>
            <person name="Gan H.Y."/>
            <person name="Chew T.H."/>
            <person name="Savka M.A."/>
        </authorList>
    </citation>
    <scope>NUCLEOTIDE SEQUENCE [LARGE SCALE GENOMIC DNA]</scope>
    <source>
        <strain evidence="3 4">NBRC 16172</strain>
    </source>
</reference>
<evidence type="ECO:0000313" key="3">
    <source>
        <dbReference type="EMBL" id="KEQ55632.1"/>
    </source>
</evidence>
<organism evidence="3 4">
    <name type="scientific">Sphingobium chlorophenolicum</name>
    <dbReference type="NCBI Taxonomy" id="46429"/>
    <lineage>
        <taxon>Bacteria</taxon>
        <taxon>Pseudomonadati</taxon>
        <taxon>Pseudomonadota</taxon>
        <taxon>Alphaproteobacteria</taxon>
        <taxon>Sphingomonadales</taxon>
        <taxon>Sphingomonadaceae</taxon>
        <taxon>Sphingobium</taxon>
    </lineage>
</organism>